<organism evidence="1 2">
    <name type="scientific">Pontibacter silvestris</name>
    <dbReference type="NCBI Taxonomy" id="2305183"/>
    <lineage>
        <taxon>Bacteria</taxon>
        <taxon>Pseudomonadati</taxon>
        <taxon>Bacteroidota</taxon>
        <taxon>Cytophagia</taxon>
        <taxon>Cytophagales</taxon>
        <taxon>Hymenobacteraceae</taxon>
        <taxon>Pontibacter</taxon>
    </lineage>
</organism>
<dbReference type="SUPFAM" id="SSF56784">
    <property type="entry name" value="HAD-like"/>
    <property type="match status" value="1"/>
</dbReference>
<reference evidence="2" key="1">
    <citation type="journal article" date="2019" name="Int. J. Syst. Evol. Microbiol.">
        <title>The Global Catalogue of Microorganisms (GCM) 10K type strain sequencing project: providing services to taxonomists for standard genome sequencing and annotation.</title>
        <authorList>
            <consortium name="The Broad Institute Genomics Platform"/>
            <consortium name="The Broad Institute Genome Sequencing Center for Infectious Disease"/>
            <person name="Wu L."/>
            <person name="Ma J."/>
        </authorList>
    </citation>
    <scope>NUCLEOTIDE SEQUENCE [LARGE SCALE GENOMIC DNA]</scope>
    <source>
        <strain evidence="2">JCM 16545</strain>
    </source>
</reference>
<dbReference type="InterPro" id="IPR036412">
    <property type="entry name" value="HAD-like_sf"/>
</dbReference>
<evidence type="ECO:0000313" key="2">
    <source>
        <dbReference type="Proteomes" id="UP001597369"/>
    </source>
</evidence>
<protein>
    <submittedName>
        <fullName evidence="1">HAD-IB family phosphatase</fullName>
    </submittedName>
</protein>
<gene>
    <name evidence="1" type="ORF">ACFSKU_14165</name>
</gene>
<name>A0ABW4X1I7_9BACT</name>
<dbReference type="RefSeq" id="WP_229962359.1">
    <property type="nucleotide sequence ID" value="NZ_JAJJWI010000022.1"/>
</dbReference>
<dbReference type="NCBIfam" id="TIGR01488">
    <property type="entry name" value="HAD-SF-IB"/>
    <property type="match status" value="1"/>
</dbReference>
<comment type="caution">
    <text evidence="1">The sequence shown here is derived from an EMBL/GenBank/DDBJ whole genome shotgun (WGS) entry which is preliminary data.</text>
</comment>
<accession>A0ABW4X1I7</accession>
<dbReference type="Pfam" id="PF12710">
    <property type="entry name" value="HAD"/>
    <property type="match status" value="1"/>
</dbReference>
<dbReference type="Gene3D" id="1.20.1440.100">
    <property type="entry name" value="SG protein - dephosphorylation function"/>
    <property type="match status" value="1"/>
</dbReference>
<dbReference type="Proteomes" id="UP001597369">
    <property type="component" value="Unassembled WGS sequence"/>
</dbReference>
<dbReference type="InterPro" id="IPR023214">
    <property type="entry name" value="HAD_sf"/>
</dbReference>
<keyword evidence="2" id="KW-1185">Reference proteome</keyword>
<dbReference type="Gene3D" id="3.40.50.1000">
    <property type="entry name" value="HAD superfamily/HAD-like"/>
    <property type="match status" value="1"/>
</dbReference>
<sequence>MFEIMATSGEVKVVVFDLNGTFYNESSKDEFYKFICLKRPKRLWFVFQMAFYKVLKKLHQVNKTEFKENFFNYLDDLPPSQVEKYAAEFWEREYPANFNQELKKHFDELREKGIKIFCATGGLELYVKPLFKLFQVDGFAGTRVAYTNNTYKVLGKACKNNEKLKRLDEAFSEKPYRIIEAYSDSKEEILDKAEKAFLIKNGHISPYS</sequence>
<dbReference type="EMBL" id="JBHUHV010000042">
    <property type="protein sequence ID" value="MFD2068037.1"/>
    <property type="molecule type" value="Genomic_DNA"/>
</dbReference>
<proteinExistence type="predicted"/>
<evidence type="ECO:0000313" key="1">
    <source>
        <dbReference type="EMBL" id="MFD2068037.1"/>
    </source>
</evidence>